<reference evidence="4" key="1">
    <citation type="submission" date="2022-11" db="UniProtKB">
        <authorList>
            <consortium name="WormBaseParasite"/>
        </authorList>
    </citation>
    <scope>IDENTIFICATION</scope>
</reference>
<protein>
    <submittedName>
        <fullName evidence="4">G-protein coupled receptors family 1 profile domain-containing protein</fullName>
    </submittedName>
</protein>
<dbReference type="SUPFAM" id="SSF81321">
    <property type="entry name" value="Family A G protein-coupled receptor-like"/>
    <property type="match status" value="1"/>
</dbReference>
<feature type="transmembrane region" description="Helical" evidence="2">
    <location>
        <begin position="12"/>
        <end position="34"/>
    </location>
</feature>
<feature type="transmembrane region" description="Helical" evidence="2">
    <location>
        <begin position="84"/>
        <end position="113"/>
    </location>
</feature>
<feature type="transmembrane region" description="Helical" evidence="2">
    <location>
        <begin position="175"/>
        <end position="203"/>
    </location>
</feature>
<dbReference type="WBParaSite" id="nRc.2.0.1.t10657-RA">
    <property type="protein sequence ID" value="nRc.2.0.1.t10657-RA"/>
    <property type="gene ID" value="nRc.2.0.1.g10657"/>
</dbReference>
<name>A0A915I9W0_ROMCU</name>
<keyword evidence="2" id="KW-0812">Transmembrane</keyword>
<dbReference type="AlphaFoldDB" id="A0A915I9W0"/>
<keyword evidence="2" id="KW-0472">Membrane</keyword>
<accession>A0A915I9W0</accession>
<organism evidence="3 4">
    <name type="scientific">Romanomermis culicivorax</name>
    <name type="common">Nematode worm</name>
    <dbReference type="NCBI Taxonomy" id="13658"/>
    <lineage>
        <taxon>Eukaryota</taxon>
        <taxon>Metazoa</taxon>
        <taxon>Ecdysozoa</taxon>
        <taxon>Nematoda</taxon>
        <taxon>Enoplea</taxon>
        <taxon>Dorylaimia</taxon>
        <taxon>Mermithida</taxon>
        <taxon>Mermithoidea</taxon>
        <taxon>Mermithidae</taxon>
        <taxon>Romanomermis</taxon>
    </lineage>
</organism>
<evidence type="ECO:0000256" key="1">
    <source>
        <dbReference type="SAM" id="MobiDB-lite"/>
    </source>
</evidence>
<feature type="compositionally biased region" description="Basic and acidic residues" evidence="1">
    <location>
        <begin position="394"/>
        <end position="406"/>
    </location>
</feature>
<keyword evidence="2" id="KW-1133">Transmembrane helix</keyword>
<dbReference type="Gene3D" id="1.20.1070.10">
    <property type="entry name" value="Rhodopsin 7-helix transmembrane proteins"/>
    <property type="match status" value="1"/>
</dbReference>
<dbReference type="Proteomes" id="UP000887565">
    <property type="component" value="Unplaced"/>
</dbReference>
<keyword evidence="3" id="KW-1185">Reference proteome</keyword>
<feature type="transmembrane region" description="Helical" evidence="2">
    <location>
        <begin position="224"/>
        <end position="253"/>
    </location>
</feature>
<evidence type="ECO:0000256" key="2">
    <source>
        <dbReference type="SAM" id="Phobius"/>
    </source>
</evidence>
<proteinExistence type="predicted"/>
<feature type="compositionally biased region" description="Basic and acidic residues" evidence="1">
    <location>
        <begin position="359"/>
        <end position="375"/>
    </location>
</feature>
<feature type="transmembrane region" description="Helical" evidence="2">
    <location>
        <begin position="133"/>
        <end position="155"/>
    </location>
</feature>
<feature type="compositionally biased region" description="Basic and acidic residues" evidence="1">
    <location>
        <begin position="418"/>
        <end position="435"/>
    </location>
</feature>
<sequence>MCINTGYSANEIFLFILISLCLLINCFVVKILFIKSKQYVGFSYQLVTVISDMLKNGFYLLWILNGFPKLTDKCSSILINNGDLVNMVLSTLPLSILGAFDSFQFLNSIIITYDRILALSKPLKYSEKKRKEVILATMIVGFFFCMVINCYRFIGNVSPAPENATGIIVTDTNKVAYFVSISRVVFTACQLIIFVGLFPFLIRQYRKFLHGPQQPVNILRREKLLTWLTIFTSLVIFLCNFLSLGIQCALIWVAQGPDLFYVIFILRMSQGYLNVVLDLVTCLGYYIISSEFRKAFKNMLICRKAQIIPIYHSLRLSDVSPTISVLHLFRFYDHVRASAWLGEHSEKSNNREHKKRIKVEKGEQSNNHDSRKIEMVEESNWSENVKKSKNRHSWRTEAVGESKDNGPDIASQSGKSRPILEKSSRKSLDESVTSHENRKKYRLDLKLKTIATAEKEKNRPVVSRLKTNIEQACNSDRLVYFSCDVVTDDSAPIQVNQVDFDILFELQPYITHAFALNSVPTTKIAVEKADRKVDDATATDITFIANDINDVARETLDDTMLNTAKALWSPLRSFVTFTGVGYSLHEWYSEITFFSAGFICIKVEDQRIGQSLMWYRDHKGLTKDTPLTLFAQNQTDVVRHNSTATACFCPKKIVSKFGSTNAYRHIIHSVEKKTKLNQEEQDTVK</sequence>
<evidence type="ECO:0000313" key="3">
    <source>
        <dbReference type="Proteomes" id="UP000887565"/>
    </source>
</evidence>
<evidence type="ECO:0000313" key="4">
    <source>
        <dbReference type="WBParaSite" id="nRc.2.0.1.t10657-RA"/>
    </source>
</evidence>
<feature type="region of interest" description="Disordered" evidence="1">
    <location>
        <begin position="345"/>
        <end position="435"/>
    </location>
</feature>